<dbReference type="WBParaSite" id="jg6994.2">
    <property type="protein sequence ID" value="jg6994.2"/>
    <property type="gene ID" value="jg6994"/>
</dbReference>
<reference evidence="8" key="1">
    <citation type="submission" date="2022-11" db="UniProtKB">
        <authorList>
            <consortium name="WormBaseParasite"/>
        </authorList>
    </citation>
    <scope>IDENTIFICATION</scope>
</reference>
<dbReference type="PROSITE" id="PS50002">
    <property type="entry name" value="SH3"/>
    <property type="match status" value="1"/>
</dbReference>
<keyword evidence="7" id="KW-1185">Reference proteome</keyword>
<evidence type="ECO:0000256" key="1">
    <source>
        <dbReference type="ARBA" id="ARBA00022443"/>
    </source>
</evidence>
<dbReference type="SMART" id="SM00326">
    <property type="entry name" value="SH3"/>
    <property type="match status" value="1"/>
</dbReference>
<sequence>MPFGRYLSTLNLTDSNSHINSIGLRASVSSSGGRSPQSQHRSSILHLSGCKHFHYDSVDLGPVFVESNGKKWHISKTFAELCEFDCQLHRCVFDRRHSRLIELATFLVDSLVSEASTSSTLSTAKIRTGISIATLRRDLVVYANRLTQLTGSVIKCFPVLKFLELDHHGNRFIPIEQTQINTPAIGAAIVVKDFAAVGSNELSIKTGDIVSIIEMQKASGTETETFWKGKLTITHKHESISMDGSLTDRFTAPPAEEGKNGWSNAFEVGYFPSSCVQLFTDKSETTNKPDHLLIKKEKLLLWKQLTKPRSGDKCHRNRRSLKLTSILNSILFSNSPNKLFGTDLSEHTSASGLEVPLILNCCIDVIETHGVVTGIYRQCGIESNIRRLRWEFENGTDPKKLIEREFLCDIHCISSLFKQYFRQLPNPLFTYEIYAKLMKAYECDSTKRIYALREAVRQLPSSHFKAAGILIKHLCKMSKFKNVTDMNASNLAIVWAPNIIRCPPKNGDEISNVSKADFEEEAFLYHRKDNGIVNGMCIELNTESEIPVAFHTIIQRDEIKKAHPDSFSSWRNFISLPMQKSSGSFYRRNRALMKAVFEKLRRDYHLVSLKVKTRKVDIEKEIMIVNETNAIPLSNSLNLEEKDAEHFELVADNPQKVETDNENGQKEREIKKNVRVRIRNAVDKSSTESLLVSRYDNVLMSGDNNSITSLRPEGKMFTTSKNPHRPVSTPI</sequence>
<name>A0A915EMQ5_9BILA</name>
<evidence type="ECO:0000313" key="8">
    <source>
        <dbReference type="WBParaSite" id="jg6994.2"/>
    </source>
</evidence>
<dbReference type="InterPro" id="IPR051576">
    <property type="entry name" value="PX-Rho_GAP"/>
</dbReference>
<dbReference type="SMART" id="SM00324">
    <property type="entry name" value="RhoGAP"/>
    <property type="match status" value="1"/>
</dbReference>
<feature type="domain" description="SH3" evidence="5">
    <location>
        <begin position="183"/>
        <end position="281"/>
    </location>
</feature>
<dbReference type="PROSITE" id="PS50238">
    <property type="entry name" value="RHOGAP"/>
    <property type="match status" value="1"/>
</dbReference>
<dbReference type="InterPro" id="IPR008936">
    <property type="entry name" value="Rho_GTPase_activation_prot"/>
</dbReference>
<evidence type="ECO:0000256" key="3">
    <source>
        <dbReference type="PROSITE-ProRule" id="PRU00192"/>
    </source>
</evidence>
<accession>A0A915EMQ5</accession>
<proteinExistence type="predicted"/>
<dbReference type="SUPFAM" id="SSF50044">
    <property type="entry name" value="SH3-domain"/>
    <property type="match status" value="1"/>
</dbReference>
<dbReference type="Proteomes" id="UP000887574">
    <property type="component" value="Unplaced"/>
</dbReference>
<evidence type="ECO:0000313" key="7">
    <source>
        <dbReference type="Proteomes" id="UP000887574"/>
    </source>
</evidence>
<dbReference type="PANTHER" id="PTHR15729:SF10">
    <property type="entry name" value="GTPASE-ACTIVATING PROTEIN CDGAPR"/>
    <property type="match status" value="1"/>
</dbReference>
<evidence type="ECO:0000256" key="4">
    <source>
        <dbReference type="SAM" id="MobiDB-lite"/>
    </source>
</evidence>
<evidence type="ECO:0000256" key="2">
    <source>
        <dbReference type="ARBA" id="ARBA00022468"/>
    </source>
</evidence>
<dbReference type="GO" id="GO:0007264">
    <property type="term" value="P:small GTPase-mediated signal transduction"/>
    <property type="evidence" value="ECO:0007669"/>
    <property type="project" value="TreeGrafter"/>
</dbReference>
<dbReference type="InterPro" id="IPR036028">
    <property type="entry name" value="SH3-like_dom_sf"/>
</dbReference>
<dbReference type="Gene3D" id="1.10.555.10">
    <property type="entry name" value="Rho GTPase activation protein"/>
    <property type="match status" value="1"/>
</dbReference>
<feature type="domain" description="Rho-GAP" evidence="6">
    <location>
        <begin position="342"/>
        <end position="525"/>
    </location>
</feature>
<keyword evidence="1 3" id="KW-0728">SH3 domain</keyword>
<dbReference type="AlphaFoldDB" id="A0A915EMQ5"/>
<protein>
    <submittedName>
        <fullName evidence="8">Rho-GAP domain-containing protein</fullName>
    </submittedName>
</protein>
<feature type="region of interest" description="Disordered" evidence="4">
    <location>
        <begin position="707"/>
        <end position="731"/>
    </location>
</feature>
<evidence type="ECO:0000259" key="5">
    <source>
        <dbReference type="PROSITE" id="PS50002"/>
    </source>
</evidence>
<dbReference type="InterPro" id="IPR000198">
    <property type="entry name" value="RhoGAP_dom"/>
</dbReference>
<dbReference type="Gene3D" id="2.30.30.40">
    <property type="entry name" value="SH3 Domains"/>
    <property type="match status" value="1"/>
</dbReference>
<dbReference type="PANTHER" id="PTHR15729">
    <property type="entry name" value="CDC42 GTPASE-ACTIVATING PROTEIN"/>
    <property type="match status" value="1"/>
</dbReference>
<dbReference type="InterPro" id="IPR001452">
    <property type="entry name" value="SH3_domain"/>
</dbReference>
<dbReference type="GO" id="GO:0005096">
    <property type="term" value="F:GTPase activator activity"/>
    <property type="evidence" value="ECO:0007669"/>
    <property type="project" value="UniProtKB-KW"/>
</dbReference>
<keyword evidence="2" id="KW-0343">GTPase activation</keyword>
<evidence type="ECO:0000259" key="6">
    <source>
        <dbReference type="PROSITE" id="PS50238"/>
    </source>
</evidence>
<dbReference type="SUPFAM" id="SSF48350">
    <property type="entry name" value="GTPase activation domain, GAP"/>
    <property type="match status" value="1"/>
</dbReference>
<organism evidence="7 8">
    <name type="scientific">Ditylenchus dipsaci</name>
    <dbReference type="NCBI Taxonomy" id="166011"/>
    <lineage>
        <taxon>Eukaryota</taxon>
        <taxon>Metazoa</taxon>
        <taxon>Ecdysozoa</taxon>
        <taxon>Nematoda</taxon>
        <taxon>Chromadorea</taxon>
        <taxon>Rhabditida</taxon>
        <taxon>Tylenchina</taxon>
        <taxon>Tylenchomorpha</taxon>
        <taxon>Sphaerularioidea</taxon>
        <taxon>Anguinidae</taxon>
        <taxon>Anguininae</taxon>
        <taxon>Ditylenchus</taxon>
    </lineage>
</organism>
<dbReference type="Pfam" id="PF00620">
    <property type="entry name" value="RhoGAP"/>
    <property type="match status" value="1"/>
</dbReference>